<evidence type="ECO:0000313" key="1">
    <source>
        <dbReference type="EMBL" id="RDY10159.1"/>
    </source>
</evidence>
<evidence type="ECO:0000313" key="2">
    <source>
        <dbReference type="Proteomes" id="UP000257109"/>
    </source>
</evidence>
<reference evidence="1" key="1">
    <citation type="submission" date="2018-05" db="EMBL/GenBank/DDBJ databases">
        <title>Draft genome of Mucuna pruriens seed.</title>
        <authorList>
            <person name="Nnadi N.E."/>
            <person name="Vos R."/>
            <person name="Hasami M.H."/>
            <person name="Devisetty U.K."/>
            <person name="Aguiy J.C."/>
        </authorList>
    </citation>
    <scope>NUCLEOTIDE SEQUENCE [LARGE SCALE GENOMIC DNA]</scope>
    <source>
        <strain evidence="1">JCA_2017</strain>
    </source>
</reference>
<dbReference type="AlphaFoldDB" id="A0A371I574"/>
<sequence length="669" mass="76893">MDATWLYEVKVKTVATQGNKTIIEYTIPMNGTRPLEDATILKEFIEQEKVYDFLVGLNFEFDKVKIQIFGKQTIPCFNEVVAILQSEEISPLLHIAKSHPWLWSRLRCLPYKKEIRNCITYYSVQYVTESSSTAIVATIRRYQLLSVTIRPPFSAASPPFCSLVHFLPISTPKNLVGSTAAGRSKNSNYYNRETQLENYRAWSNSVELWFLGQGFHDHLEKEEAEILEENRVPWLKLDYQLCAILWQSVSPELLEILRSFKTCYSFWTNARDVFANDVQCLFDSTQKIVFLQQTNHDMLLQIAKARTAIEELKGLFVCNSVEETTERIDKLLMVLILRSLHPDYEHVRDQILSSEQIPSMNSLVTRLLRVPTITKGDGIAIKNCAMVASRGGHGRLICSHCGKGHLQNRCYDLIGWLDKIANISSSDTPSNRRNDSQLISDEGYQEFLRLKSNNHTQSSASPSVSTACISHSMGVKTVLYIPKCPYNLISLITFYVDFFVVQDWNMGQLIGKGHESRGHYYLCNNPSTFLTKLKLMVPILNKLSILDCESCQLGKHVKSTFPNQVNKRCNFPFSIVHSDNWGPSRVSSFGFNYFVTFTDEYLRCIWVYLMKERSELLPILMSFPKEMENQFGKTIKILRSFFQTKLISVFKRNLTSIHVSSYSSTEWYS</sequence>
<feature type="non-terminal residue" evidence="1">
    <location>
        <position position="1"/>
    </location>
</feature>
<dbReference type="PANTHER" id="PTHR34222">
    <property type="entry name" value="GAG_PRE-INTEGRS DOMAIN-CONTAINING PROTEIN"/>
    <property type="match status" value="1"/>
</dbReference>
<evidence type="ECO:0008006" key="3">
    <source>
        <dbReference type="Google" id="ProtNLM"/>
    </source>
</evidence>
<dbReference type="InterPro" id="IPR012337">
    <property type="entry name" value="RNaseH-like_sf"/>
</dbReference>
<protein>
    <recommendedName>
        <fullName evidence="3">GAG-pre-integrase domain-containing protein</fullName>
    </recommendedName>
</protein>
<organism evidence="1 2">
    <name type="scientific">Mucuna pruriens</name>
    <name type="common">Velvet bean</name>
    <name type="synonym">Dolichos pruriens</name>
    <dbReference type="NCBI Taxonomy" id="157652"/>
    <lineage>
        <taxon>Eukaryota</taxon>
        <taxon>Viridiplantae</taxon>
        <taxon>Streptophyta</taxon>
        <taxon>Embryophyta</taxon>
        <taxon>Tracheophyta</taxon>
        <taxon>Spermatophyta</taxon>
        <taxon>Magnoliopsida</taxon>
        <taxon>eudicotyledons</taxon>
        <taxon>Gunneridae</taxon>
        <taxon>Pentapetalae</taxon>
        <taxon>rosids</taxon>
        <taxon>fabids</taxon>
        <taxon>Fabales</taxon>
        <taxon>Fabaceae</taxon>
        <taxon>Papilionoideae</taxon>
        <taxon>50 kb inversion clade</taxon>
        <taxon>NPAAA clade</taxon>
        <taxon>indigoferoid/millettioid clade</taxon>
        <taxon>Phaseoleae</taxon>
        <taxon>Mucuna</taxon>
    </lineage>
</organism>
<dbReference type="GO" id="GO:0003676">
    <property type="term" value="F:nucleic acid binding"/>
    <property type="evidence" value="ECO:0007669"/>
    <property type="project" value="InterPro"/>
</dbReference>
<dbReference type="SUPFAM" id="SSF53098">
    <property type="entry name" value="Ribonuclease H-like"/>
    <property type="match status" value="1"/>
</dbReference>
<dbReference type="Proteomes" id="UP000257109">
    <property type="component" value="Unassembled WGS sequence"/>
</dbReference>
<dbReference type="Gene3D" id="3.30.420.10">
    <property type="entry name" value="Ribonuclease H-like superfamily/Ribonuclease H"/>
    <property type="match status" value="1"/>
</dbReference>
<dbReference type="InterPro" id="IPR036397">
    <property type="entry name" value="RNaseH_sf"/>
</dbReference>
<keyword evidence="2" id="KW-1185">Reference proteome</keyword>
<name>A0A371I574_MUCPR</name>
<proteinExistence type="predicted"/>
<accession>A0A371I574</accession>
<dbReference type="PANTHER" id="PTHR34222:SF95">
    <property type="entry name" value="RRNA 2'-O-METHYLTRANSFERASE FIBRILLARIN-LIKE ISOFORM X1"/>
    <property type="match status" value="1"/>
</dbReference>
<dbReference type="OrthoDB" id="1427959at2759"/>
<gene>
    <name evidence="1" type="ORF">CR513_05362</name>
</gene>
<dbReference type="EMBL" id="QJKJ01000899">
    <property type="protein sequence ID" value="RDY10159.1"/>
    <property type="molecule type" value="Genomic_DNA"/>
</dbReference>
<comment type="caution">
    <text evidence="1">The sequence shown here is derived from an EMBL/GenBank/DDBJ whole genome shotgun (WGS) entry which is preliminary data.</text>
</comment>